<dbReference type="RefSeq" id="WP_130101984.1">
    <property type="nucleotide sequence ID" value="NZ_SDWW01000013.1"/>
</dbReference>
<feature type="compositionally biased region" description="Basic and acidic residues" evidence="2">
    <location>
        <begin position="198"/>
        <end position="209"/>
    </location>
</feature>
<evidence type="ECO:0000313" key="4">
    <source>
        <dbReference type="Proteomes" id="UP000293764"/>
    </source>
</evidence>
<dbReference type="EMBL" id="SDWW01000013">
    <property type="protein sequence ID" value="RYV51667.1"/>
    <property type="molecule type" value="Genomic_DNA"/>
</dbReference>
<feature type="compositionally biased region" description="Polar residues" evidence="2">
    <location>
        <begin position="168"/>
        <end position="178"/>
    </location>
</feature>
<accession>A0A4Q5N4M1</accession>
<name>A0A4Q5N4M1_9MICO</name>
<feature type="region of interest" description="Disordered" evidence="2">
    <location>
        <begin position="86"/>
        <end position="209"/>
    </location>
</feature>
<evidence type="ECO:0000256" key="1">
    <source>
        <dbReference type="SAM" id="Coils"/>
    </source>
</evidence>
<evidence type="ECO:0000256" key="2">
    <source>
        <dbReference type="SAM" id="MobiDB-lite"/>
    </source>
</evidence>
<feature type="coiled-coil region" evidence="1">
    <location>
        <begin position="24"/>
        <end position="51"/>
    </location>
</feature>
<sequence>MAPTFDEDDSRDRLLSLWDAGQNLTAAATNRSDLEAALAAAQREYEAALARRSALLGALAAVQSAYAVAHVNAIAVGWSTTELSDAGLPTPPARHSGPRGTQRRAAAGTSIAAPSTAAPSTAAPSTAAPSTAAALPMETSPTPPSPSGTDATDPTAPVEGAHERSSWDTEQTAFLVTSRSKDNPVWYESMRQSPISPRGDEPDRDARLP</sequence>
<feature type="compositionally biased region" description="Low complexity" evidence="2">
    <location>
        <begin position="105"/>
        <end position="140"/>
    </location>
</feature>
<gene>
    <name evidence="3" type="ORF">EUA98_07130</name>
</gene>
<comment type="caution">
    <text evidence="3">The sequence shown here is derived from an EMBL/GenBank/DDBJ whole genome shotgun (WGS) entry which is preliminary data.</text>
</comment>
<dbReference type="AlphaFoldDB" id="A0A4Q5N4M1"/>
<keyword evidence="1" id="KW-0175">Coiled coil</keyword>
<evidence type="ECO:0000313" key="3">
    <source>
        <dbReference type="EMBL" id="RYV51667.1"/>
    </source>
</evidence>
<reference evidence="3 4" key="1">
    <citation type="submission" date="2019-01" db="EMBL/GenBank/DDBJ databases">
        <title>Novel species of Cellulomonas.</title>
        <authorList>
            <person name="Liu Q."/>
            <person name="Xin Y.-H."/>
        </authorList>
    </citation>
    <scope>NUCLEOTIDE SEQUENCE [LARGE SCALE GENOMIC DNA]</scope>
    <source>
        <strain evidence="3 4">HLT2-17</strain>
    </source>
</reference>
<dbReference type="Proteomes" id="UP000293764">
    <property type="component" value="Unassembled WGS sequence"/>
</dbReference>
<keyword evidence="4" id="KW-1185">Reference proteome</keyword>
<organism evidence="3 4">
    <name type="scientific">Pengzhenrongella frigida</name>
    <dbReference type="NCBI Taxonomy" id="1259133"/>
    <lineage>
        <taxon>Bacteria</taxon>
        <taxon>Bacillati</taxon>
        <taxon>Actinomycetota</taxon>
        <taxon>Actinomycetes</taxon>
        <taxon>Micrococcales</taxon>
        <taxon>Pengzhenrongella</taxon>
    </lineage>
</organism>
<protein>
    <submittedName>
        <fullName evidence="3">Uncharacterized protein</fullName>
    </submittedName>
</protein>
<proteinExistence type="predicted"/>